<dbReference type="AlphaFoldDB" id="B0TS13"/>
<dbReference type="EMBL" id="CP000931">
    <property type="protein sequence ID" value="ABZ75148.1"/>
    <property type="molecule type" value="Genomic_DNA"/>
</dbReference>
<dbReference type="Pfam" id="PF05573">
    <property type="entry name" value="NosL"/>
    <property type="match status" value="1"/>
</dbReference>
<dbReference type="Gene3D" id="3.30.70.2050">
    <property type="match status" value="1"/>
</dbReference>
<accession>B0TS13</accession>
<keyword evidence="2" id="KW-1185">Reference proteome</keyword>
<dbReference type="PANTHER" id="PTHR41247:SF1">
    <property type="entry name" value="HTH-TYPE TRANSCRIPTIONAL REPRESSOR YCNK"/>
    <property type="match status" value="1"/>
</dbReference>
<reference evidence="1" key="1">
    <citation type="submission" date="2008-01" db="EMBL/GenBank/DDBJ databases">
        <title>Complete sequence of Shewanella halifaxensis HAW-EB4.</title>
        <authorList>
            <consortium name="US DOE Joint Genome Institute"/>
            <person name="Copeland A."/>
            <person name="Lucas S."/>
            <person name="Lapidus A."/>
            <person name="Glavina del Rio T."/>
            <person name="Dalin E."/>
            <person name="Tice H."/>
            <person name="Bruce D."/>
            <person name="Goodwin L."/>
            <person name="Pitluck S."/>
            <person name="Sims D."/>
            <person name="Brettin T."/>
            <person name="Detter J.C."/>
            <person name="Han C."/>
            <person name="Kuske C.R."/>
            <person name="Schmutz J."/>
            <person name="Larimer F."/>
            <person name="Land M."/>
            <person name="Hauser L."/>
            <person name="Kyrpides N."/>
            <person name="Kim E."/>
            <person name="Zhao J.-S."/>
            <person name="Richardson P."/>
        </authorList>
    </citation>
    <scope>NUCLEOTIDE SEQUENCE [LARGE SCALE GENOMIC DNA]</scope>
    <source>
        <strain evidence="1">HAW-EB4</strain>
    </source>
</reference>
<dbReference type="Gene3D" id="3.30.70.2060">
    <property type="match status" value="1"/>
</dbReference>
<evidence type="ECO:0000313" key="2">
    <source>
        <dbReference type="Proteomes" id="UP000001317"/>
    </source>
</evidence>
<gene>
    <name evidence="1" type="ordered locus">Shal_0573</name>
</gene>
<protein>
    <submittedName>
        <fullName evidence="1">NosL family protein</fullName>
    </submittedName>
</protein>
<proteinExistence type="predicted"/>
<dbReference type="InterPro" id="IPR008719">
    <property type="entry name" value="N2O_reductase_NosL"/>
</dbReference>
<name>B0TS13_SHEHH</name>
<dbReference type="eggNOG" id="COG4314">
    <property type="taxonomic scope" value="Bacteria"/>
</dbReference>
<dbReference type="Proteomes" id="UP000001317">
    <property type="component" value="Chromosome"/>
</dbReference>
<dbReference type="KEGG" id="shl:Shal_0573"/>
<dbReference type="STRING" id="458817.Shal_0573"/>
<dbReference type="SUPFAM" id="SSF160387">
    <property type="entry name" value="NosL/MerB-like"/>
    <property type="match status" value="1"/>
</dbReference>
<evidence type="ECO:0000313" key="1">
    <source>
        <dbReference type="EMBL" id="ABZ75148.1"/>
    </source>
</evidence>
<dbReference type="HOGENOM" id="CLU_096026_0_0_6"/>
<sequence>MTSASSESLQVGTCMKKLMLILLFVPLMFACSQGDAVSQSAKAQAIHEHERCHLCGMMIKKYPGPKGQLGLKNESIVPKFCSTRDMFNFALQPENKRQITYLKVHDMSVADWENPDDNTFVDGASAWYVYGTSKKAVMGPAVASFATKEGATQFAQEFGGAVLTYEQITIELLAGE</sequence>
<organism evidence="1 2">
    <name type="scientific">Shewanella halifaxensis (strain HAW-EB4)</name>
    <dbReference type="NCBI Taxonomy" id="458817"/>
    <lineage>
        <taxon>Bacteria</taxon>
        <taxon>Pseudomonadati</taxon>
        <taxon>Pseudomonadota</taxon>
        <taxon>Gammaproteobacteria</taxon>
        <taxon>Alteromonadales</taxon>
        <taxon>Shewanellaceae</taxon>
        <taxon>Shewanella</taxon>
    </lineage>
</organism>
<dbReference type="PANTHER" id="PTHR41247">
    <property type="entry name" value="HTH-TYPE TRANSCRIPTIONAL REPRESSOR YCNK"/>
    <property type="match status" value="1"/>
</dbReference>